<feature type="compositionally biased region" description="Basic residues" evidence="2">
    <location>
        <begin position="306"/>
        <end position="319"/>
    </location>
</feature>
<name>A0A8S9ZQM5_9BILA</name>
<keyword evidence="1" id="KW-0175">Coiled coil</keyword>
<evidence type="ECO:0000313" key="4">
    <source>
        <dbReference type="Proteomes" id="UP000605970"/>
    </source>
</evidence>
<dbReference type="Proteomes" id="UP000605970">
    <property type="component" value="Unassembled WGS sequence"/>
</dbReference>
<keyword evidence="4" id="KW-1185">Reference proteome</keyword>
<feature type="region of interest" description="Disordered" evidence="2">
    <location>
        <begin position="386"/>
        <end position="407"/>
    </location>
</feature>
<evidence type="ECO:0000256" key="1">
    <source>
        <dbReference type="SAM" id="Coils"/>
    </source>
</evidence>
<dbReference type="AlphaFoldDB" id="A0A8S9ZQM5"/>
<feature type="compositionally biased region" description="Basic and acidic residues" evidence="2">
    <location>
        <begin position="327"/>
        <end position="370"/>
    </location>
</feature>
<evidence type="ECO:0000256" key="2">
    <source>
        <dbReference type="SAM" id="MobiDB-lite"/>
    </source>
</evidence>
<gene>
    <name evidence="3" type="ORF">Mgra_00005134</name>
</gene>
<feature type="coiled-coil region" evidence="1">
    <location>
        <begin position="111"/>
        <end position="138"/>
    </location>
</feature>
<reference evidence="3" key="1">
    <citation type="journal article" date="2020" name="Ecol. Evol.">
        <title>Genome structure and content of the rice root-knot nematode (Meloidogyne graminicola).</title>
        <authorList>
            <person name="Phan N.T."/>
            <person name="Danchin E.G.J."/>
            <person name="Klopp C."/>
            <person name="Perfus-Barbeoch L."/>
            <person name="Kozlowski D.K."/>
            <person name="Koutsovoulos G.D."/>
            <person name="Lopez-Roques C."/>
            <person name="Bouchez O."/>
            <person name="Zahm M."/>
            <person name="Besnard G."/>
            <person name="Bellafiore S."/>
        </authorList>
    </citation>
    <scope>NUCLEOTIDE SEQUENCE</scope>
    <source>
        <strain evidence="3">VN-18</strain>
    </source>
</reference>
<accession>A0A8S9ZQM5</accession>
<feature type="compositionally biased region" description="Polar residues" evidence="2">
    <location>
        <begin position="187"/>
        <end position="205"/>
    </location>
</feature>
<proteinExistence type="predicted"/>
<protein>
    <submittedName>
        <fullName evidence="3">Uncharacterized protein</fullName>
    </submittedName>
</protein>
<dbReference type="EMBL" id="JABEBT010000042">
    <property type="protein sequence ID" value="KAF7635458.1"/>
    <property type="molecule type" value="Genomic_DNA"/>
</dbReference>
<organism evidence="3 4">
    <name type="scientific">Meloidogyne graminicola</name>
    <dbReference type="NCBI Taxonomy" id="189291"/>
    <lineage>
        <taxon>Eukaryota</taxon>
        <taxon>Metazoa</taxon>
        <taxon>Ecdysozoa</taxon>
        <taxon>Nematoda</taxon>
        <taxon>Chromadorea</taxon>
        <taxon>Rhabditida</taxon>
        <taxon>Tylenchina</taxon>
        <taxon>Tylenchomorpha</taxon>
        <taxon>Tylenchoidea</taxon>
        <taxon>Meloidogynidae</taxon>
        <taxon>Meloidogyninae</taxon>
        <taxon>Meloidogyne</taxon>
    </lineage>
</organism>
<feature type="region of interest" description="Disordered" evidence="2">
    <location>
        <begin position="294"/>
        <end position="373"/>
    </location>
</feature>
<evidence type="ECO:0000313" key="3">
    <source>
        <dbReference type="EMBL" id="KAF7635458.1"/>
    </source>
</evidence>
<sequence length="440" mass="51160">MFNCQFLLKLNGKKMGKITKNIIRNWRNKGTERFKLELTGVGSLIKYSGKTNEYDSYYFVDHDGNKEKINQFNLQVLIKEKKVIIGNINNIENNAIIYIIPRLNKTKYIKITENNEKLINLLKQINKLNEQEKILYKQYFDEDKAILIDGDWETIKEIVPQNQKRKDKAHDQGTSEIIRSTKRVGKSVQTSQRKSKPTSSYQTSSYQLDERCTRLTNLITIYTYLYEQHQTHIQNIKNTTQGIQQQNLLETENANYLRGLNLRLNEMENILPGIRNSPLYNNLMTEFIQQQVNQQNIPQHQPTRTVPRHQRQSHPRRQGGQRQLTRFGREAFQEEALPHEENRNDPSSSRPDKGKNVVETHSEHSSDSEHTTQQLRDIYRQQQLGEGSSLPGHLQGGFMGTTPYSTDSLTDEQTIELLAADRFNLSQGGQGILRRRSTNT</sequence>
<comment type="caution">
    <text evidence="3">The sequence shown here is derived from an EMBL/GenBank/DDBJ whole genome shotgun (WGS) entry which is preliminary data.</text>
</comment>
<feature type="region of interest" description="Disordered" evidence="2">
    <location>
        <begin position="161"/>
        <end position="205"/>
    </location>
</feature>